<dbReference type="AlphaFoldDB" id="X0TQJ1"/>
<proteinExistence type="predicted"/>
<gene>
    <name evidence="3" type="ORF">S01H1_18185</name>
</gene>
<feature type="domain" description="J" evidence="2">
    <location>
        <begin position="33"/>
        <end position="102"/>
    </location>
</feature>
<feature type="compositionally biased region" description="Basic and acidic residues" evidence="1">
    <location>
        <begin position="150"/>
        <end position="172"/>
    </location>
</feature>
<dbReference type="EMBL" id="BARS01009703">
    <property type="protein sequence ID" value="GAF78400.1"/>
    <property type="molecule type" value="Genomic_DNA"/>
</dbReference>
<evidence type="ECO:0000256" key="1">
    <source>
        <dbReference type="SAM" id="MobiDB-lite"/>
    </source>
</evidence>
<dbReference type="PANTHER" id="PTHR24074">
    <property type="entry name" value="CO-CHAPERONE PROTEIN DJLA"/>
    <property type="match status" value="1"/>
</dbReference>
<dbReference type="CDD" id="cd06257">
    <property type="entry name" value="DnaJ"/>
    <property type="match status" value="1"/>
</dbReference>
<dbReference type="InterPro" id="IPR036869">
    <property type="entry name" value="J_dom_sf"/>
</dbReference>
<evidence type="ECO:0000313" key="3">
    <source>
        <dbReference type="EMBL" id="GAF78400.1"/>
    </source>
</evidence>
<comment type="caution">
    <text evidence="3">The sequence shown here is derived from an EMBL/GenBank/DDBJ whole genome shotgun (WGS) entry which is preliminary data.</text>
</comment>
<feature type="region of interest" description="Disordered" evidence="1">
    <location>
        <begin position="93"/>
        <end position="121"/>
    </location>
</feature>
<sequence length="172" mass="19580">MSLVNTFNGAAGHSDRVHKFNEVRGETKMDIKRFFEILELDRGASLDEAKQAYKDIVNVWHPDRFPNNPRLRRKAERKLKEVNLAYEMVRSFLSSNKGEEPGRKKGPKTQPEAGARDKTEAAVEAGTRIILTVCSYLYRSLRRFVVSQDSKAEAEKKTRVDPDGPDQGKMRG</sequence>
<evidence type="ECO:0000259" key="2">
    <source>
        <dbReference type="PROSITE" id="PS50076"/>
    </source>
</evidence>
<protein>
    <recommendedName>
        <fullName evidence="2">J domain-containing protein</fullName>
    </recommendedName>
</protein>
<dbReference type="SMART" id="SM00271">
    <property type="entry name" value="DnaJ"/>
    <property type="match status" value="1"/>
</dbReference>
<dbReference type="PRINTS" id="PR00625">
    <property type="entry name" value="JDOMAIN"/>
</dbReference>
<organism evidence="3">
    <name type="scientific">marine sediment metagenome</name>
    <dbReference type="NCBI Taxonomy" id="412755"/>
    <lineage>
        <taxon>unclassified sequences</taxon>
        <taxon>metagenomes</taxon>
        <taxon>ecological metagenomes</taxon>
    </lineage>
</organism>
<dbReference type="Gene3D" id="1.10.287.110">
    <property type="entry name" value="DnaJ domain"/>
    <property type="match status" value="1"/>
</dbReference>
<accession>X0TQJ1</accession>
<dbReference type="InterPro" id="IPR001623">
    <property type="entry name" value="DnaJ_domain"/>
</dbReference>
<dbReference type="PROSITE" id="PS50076">
    <property type="entry name" value="DNAJ_2"/>
    <property type="match status" value="1"/>
</dbReference>
<name>X0TQJ1_9ZZZZ</name>
<reference evidence="3" key="1">
    <citation type="journal article" date="2014" name="Front. Microbiol.">
        <title>High frequency of phylogenetically diverse reductive dehalogenase-homologous genes in deep subseafloor sedimentary metagenomes.</title>
        <authorList>
            <person name="Kawai M."/>
            <person name="Futagami T."/>
            <person name="Toyoda A."/>
            <person name="Takaki Y."/>
            <person name="Nishi S."/>
            <person name="Hori S."/>
            <person name="Arai W."/>
            <person name="Tsubouchi T."/>
            <person name="Morono Y."/>
            <person name="Uchiyama I."/>
            <person name="Ito T."/>
            <person name="Fujiyama A."/>
            <person name="Inagaki F."/>
            <person name="Takami H."/>
        </authorList>
    </citation>
    <scope>NUCLEOTIDE SEQUENCE</scope>
    <source>
        <strain evidence="3">Expedition CK06-06</strain>
    </source>
</reference>
<feature type="non-terminal residue" evidence="3">
    <location>
        <position position="172"/>
    </location>
</feature>
<dbReference type="InterPro" id="IPR050817">
    <property type="entry name" value="DjlA_DnaK_co-chaperone"/>
</dbReference>
<dbReference type="SUPFAM" id="SSF46565">
    <property type="entry name" value="Chaperone J-domain"/>
    <property type="match status" value="1"/>
</dbReference>
<feature type="region of interest" description="Disordered" evidence="1">
    <location>
        <begin position="148"/>
        <end position="172"/>
    </location>
</feature>
<dbReference type="Pfam" id="PF00226">
    <property type="entry name" value="DnaJ"/>
    <property type="match status" value="1"/>
</dbReference>